<dbReference type="Proteomes" id="UP000198828">
    <property type="component" value="Unassembled WGS sequence"/>
</dbReference>
<proteinExistence type="predicted"/>
<protein>
    <submittedName>
        <fullName evidence="2">Protein phosphatase</fullName>
    </submittedName>
</protein>
<dbReference type="InterPro" id="IPR015655">
    <property type="entry name" value="PP2C"/>
</dbReference>
<keyword evidence="3" id="KW-1185">Reference proteome</keyword>
<accession>A0A1H2YQW3</accession>
<dbReference type="SMART" id="SM00332">
    <property type="entry name" value="PP2Cc"/>
    <property type="match status" value="1"/>
</dbReference>
<dbReference type="PANTHER" id="PTHR13832">
    <property type="entry name" value="PROTEIN PHOSPHATASE 2C"/>
    <property type="match status" value="1"/>
</dbReference>
<dbReference type="AlphaFoldDB" id="A0A1H2YQW3"/>
<feature type="domain" description="PPM-type phosphatase" evidence="1">
    <location>
        <begin position="2"/>
        <end position="243"/>
    </location>
</feature>
<dbReference type="Pfam" id="PF13672">
    <property type="entry name" value="PP2C_2"/>
    <property type="match status" value="1"/>
</dbReference>
<evidence type="ECO:0000259" key="1">
    <source>
        <dbReference type="PROSITE" id="PS51746"/>
    </source>
</evidence>
<evidence type="ECO:0000313" key="2">
    <source>
        <dbReference type="EMBL" id="SDX07557.1"/>
    </source>
</evidence>
<dbReference type="PANTHER" id="PTHR13832:SF827">
    <property type="entry name" value="PROTEIN PHOSPHATASE 1L"/>
    <property type="match status" value="1"/>
</dbReference>
<dbReference type="EMBL" id="FNNG01000006">
    <property type="protein sequence ID" value="SDX07557.1"/>
    <property type="molecule type" value="Genomic_DNA"/>
</dbReference>
<dbReference type="RefSeq" id="WP_093752725.1">
    <property type="nucleotide sequence ID" value="NZ_FNNG01000006.1"/>
</dbReference>
<dbReference type="GO" id="GO:0004722">
    <property type="term" value="F:protein serine/threonine phosphatase activity"/>
    <property type="evidence" value="ECO:0007669"/>
    <property type="project" value="InterPro"/>
</dbReference>
<evidence type="ECO:0000313" key="3">
    <source>
        <dbReference type="Proteomes" id="UP000198828"/>
    </source>
</evidence>
<reference evidence="2 3" key="1">
    <citation type="submission" date="2016-10" db="EMBL/GenBank/DDBJ databases">
        <authorList>
            <person name="de Groot N.N."/>
        </authorList>
    </citation>
    <scope>NUCLEOTIDE SEQUENCE [LARGE SCALE GENOMIC DNA]</scope>
    <source>
        <strain evidence="2 3">DSM 23310</strain>
    </source>
</reference>
<dbReference type="InterPro" id="IPR001932">
    <property type="entry name" value="PPM-type_phosphatase-like_dom"/>
</dbReference>
<dbReference type="SUPFAM" id="SSF81606">
    <property type="entry name" value="PP2C-like"/>
    <property type="match status" value="1"/>
</dbReference>
<dbReference type="NCBIfam" id="NF033484">
    <property type="entry name" value="Stp1_PP2C_phos"/>
    <property type="match status" value="1"/>
</dbReference>
<organism evidence="2 3">
    <name type="scientific">Tepidimicrobium xylanilyticum</name>
    <dbReference type="NCBI Taxonomy" id="1123352"/>
    <lineage>
        <taxon>Bacteria</taxon>
        <taxon>Bacillati</taxon>
        <taxon>Bacillota</taxon>
        <taxon>Tissierellia</taxon>
        <taxon>Tissierellales</taxon>
        <taxon>Tepidimicrobiaceae</taxon>
        <taxon>Tepidimicrobium</taxon>
    </lineage>
</organism>
<dbReference type="PROSITE" id="PS51746">
    <property type="entry name" value="PPM_2"/>
    <property type="match status" value="1"/>
</dbReference>
<dbReference type="SMART" id="SM00331">
    <property type="entry name" value="PP2C_SIG"/>
    <property type="match status" value="1"/>
</dbReference>
<sequence length="243" mass="27052">MEVGVKTDIGRIREVNQDAYYISVIEENPLFIVADGMGGHKAGEIASNMAVDIISADLGKDVTLLELDDNSIKNRIKESIGRANEEIYKKSLEDESYSGMGTTVTLIYSKGKKVFIGHVGDSRAYLLRKNILLQLTKDHSLVEELIRNGSISREEAKLHPQRHIITRAVGTSPDVEADLIVQEKHKGDIFLLCTDGLTSMLADDEIREQLLICENMQKICEELIEFANEKGGFDNITVVAIKF</sequence>
<dbReference type="OrthoDB" id="9801841at2"/>
<gene>
    <name evidence="2" type="ORF">SAMN05660923_01694</name>
</gene>
<dbReference type="InterPro" id="IPR036457">
    <property type="entry name" value="PPM-type-like_dom_sf"/>
</dbReference>
<dbReference type="Gene3D" id="3.60.40.10">
    <property type="entry name" value="PPM-type phosphatase domain"/>
    <property type="match status" value="1"/>
</dbReference>
<name>A0A1H2YQW3_9FIRM</name>
<dbReference type="CDD" id="cd00143">
    <property type="entry name" value="PP2Cc"/>
    <property type="match status" value="1"/>
</dbReference>